<proteinExistence type="predicted"/>
<name>A0ABR2A4R7_9ROSI</name>
<keyword evidence="3" id="KW-1185">Reference proteome</keyword>
<dbReference type="Proteomes" id="UP001396334">
    <property type="component" value="Unassembled WGS sequence"/>
</dbReference>
<accession>A0ABR2A4R7</accession>
<feature type="compositionally biased region" description="Basic and acidic residues" evidence="1">
    <location>
        <begin position="29"/>
        <end position="38"/>
    </location>
</feature>
<evidence type="ECO:0000313" key="3">
    <source>
        <dbReference type="Proteomes" id="UP001396334"/>
    </source>
</evidence>
<evidence type="ECO:0000313" key="2">
    <source>
        <dbReference type="EMBL" id="KAK8488005.1"/>
    </source>
</evidence>
<comment type="caution">
    <text evidence="2">The sequence shown here is derived from an EMBL/GenBank/DDBJ whole genome shotgun (WGS) entry which is preliminary data.</text>
</comment>
<protein>
    <submittedName>
        <fullName evidence="2">Uncharacterized protein</fullName>
    </submittedName>
</protein>
<organism evidence="2 3">
    <name type="scientific">Hibiscus sabdariffa</name>
    <name type="common">roselle</name>
    <dbReference type="NCBI Taxonomy" id="183260"/>
    <lineage>
        <taxon>Eukaryota</taxon>
        <taxon>Viridiplantae</taxon>
        <taxon>Streptophyta</taxon>
        <taxon>Embryophyta</taxon>
        <taxon>Tracheophyta</taxon>
        <taxon>Spermatophyta</taxon>
        <taxon>Magnoliopsida</taxon>
        <taxon>eudicotyledons</taxon>
        <taxon>Gunneridae</taxon>
        <taxon>Pentapetalae</taxon>
        <taxon>rosids</taxon>
        <taxon>malvids</taxon>
        <taxon>Malvales</taxon>
        <taxon>Malvaceae</taxon>
        <taxon>Malvoideae</taxon>
        <taxon>Hibiscus</taxon>
    </lineage>
</organism>
<evidence type="ECO:0000256" key="1">
    <source>
        <dbReference type="SAM" id="MobiDB-lite"/>
    </source>
</evidence>
<dbReference type="EMBL" id="JBBPBN010000367">
    <property type="protein sequence ID" value="KAK8488005.1"/>
    <property type="molecule type" value="Genomic_DNA"/>
</dbReference>
<gene>
    <name evidence="2" type="ORF">V6N11_074130</name>
</gene>
<reference evidence="2 3" key="1">
    <citation type="journal article" date="2024" name="G3 (Bethesda)">
        <title>Genome assembly of Hibiscus sabdariffa L. provides insights into metabolisms of medicinal natural products.</title>
        <authorList>
            <person name="Kim T."/>
        </authorList>
    </citation>
    <scope>NUCLEOTIDE SEQUENCE [LARGE SCALE GENOMIC DNA]</scope>
    <source>
        <strain evidence="2">TK-2024</strain>
        <tissue evidence="2">Old leaves</tissue>
    </source>
</reference>
<sequence length="316" mass="33680">MDSVFSETLPVNPKFDLLDPKISPPLGKVDGRPSDEKGSIDGISVAGDGDPLLVCTKLVSVEDGGVDSGGFISGSSKSTGRRIDKEKEGECRLTENKVNYGVSMEKMRGVGGHRSEKGRPTAFILRIQFASSSPPTNGIRVVDKGGNSPSVERQLGKEVVGTGAKKGDVVQTVTRSPSEVSPVFAKKNIASKVVTRKEGSGDALDANTRMLGYGGNSFSSASDCRLSKIKGIARKNPYTPRRKPIERQENVNPNMVAVGDWNASTSKMLDLQIHVHPANGATSTVSNEGTDRMVQRQKEGPQAMGRVLLTLGLIIF</sequence>
<feature type="region of interest" description="Disordered" evidence="1">
    <location>
        <begin position="16"/>
        <end position="38"/>
    </location>
</feature>